<reference evidence="1" key="2">
    <citation type="journal article" date="2015" name="Data Brief">
        <title>Shoot transcriptome of the giant reed, Arundo donax.</title>
        <authorList>
            <person name="Barrero R.A."/>
            <person name="Guerrero F.D."/>
            <person name="Moolhuijzen P."/>
            <person name="Goolsby J.A."/>
            <person name="Tidwell J."/>
            <person name="Bellgard S.E."/>
            <person name="Bellgard M.I."/>
        </authorList>
    </citation>
    <scope>NUCLEOTIDE SEQUENCE</scope>
    <source>
        <tissue evidence="1">Shoot tissue taken approximately 20 cm above the soil surface</tissue>
    </source>
</reference>
<dbReference type="AlphaFoldDB" id="A0A0A8ZTP8"/>
<protein>
    <submittedName>
        <fullName evidence="1">Uncharacterized protein</fullName>
    </submittedName>
</protein>
<evidence type="ECO:0000313" key="1">
    <source>
        <dbReference type="EMBL" id="JAD42156.1"/>
    </source>
</evidence>
<name>A0A0A8ZTP8_ARUDO</name>
<reference evidence="1" key="1">
    <citation type="submission" date="2014-09" db="EMBL/GenBank/DDBJ databases">
        <authorList>
            <person name="Magalhaes I.L.F."/>
            <person name="Oliveira U."/>
            <person name="Santos F.R."/>
            <person name="Vidigal T.H.D.A."/>
            <person name="Brescovit A.D."/>
            <person name="Santos A.J."/>
        </authorList>
    </citation>
    <scope>NUCLEOTIDE SEQUENCE</scope>
    <source>
        <tissue evidence="1">Shoot tissue taken approximately 20 cm above the soil surface</tissue>
    </source>
</reference>
<proteinExistence type="predicted"/>
<dbReference type="EMBL" id="GBRH01255739">
    <property type="protein sequence ID" value="JAD42156.1"/>
    <property type="molecule type" value="Transcribed_RNA"/>
</dbReference>
<sequence length="27" mass="3007">MYTRKSSLGLFPSWSHSSLIILPIQSG</sequence>
<accession>A0A0A8ZTP8</accession>
<organism evidence="1">
    <name type="scientific">Arundo donax</name>
    <name type="common">Giant reed</name>
    <name type="synonym">Donax arundinaceus</name>
    <dbReference type="NCBI Taxonomy" id="35708"/>
    <lineage>
        <taxon>Eukaryota</taxon>
        <taxon>Viridiplantae</taxon>
        <taxon>Streptophyta</taxon>
        <taxon>Embryophyta</taxon>
        <taxon>Tracheophyta</taxon>
        <taxon>Spermatophyta</taxon>
        <taxon>Magnoliopsida</taxon>
        <taxon>Liliopsida</taxon>
        <taxon>Poales</taxon>
        <taxon>Poaceae</taxon>
        <taxon>PACMAD clade</taxon>
        <taxon>Arundinoideae</taxon>
        <taxon>Arundineae</taxon>
        <taxon>Arundo</taxon>
    </lineage>
</organism>